<reference evidence="2 3" key="1">
    <citation type="submission" date="2015-09" db="EMBL/GenBank/DDBJ databases">
        <title>Identification and resolution of microdiversity through metagenomic sequencing of parallel consortia.</title>
        <authorList>
            <person name="Nelson W.C."/>
            <person name="Romine M.F."/>
            <person name="Lindemann S.R."/>
        </authorList>
    </citation>
    <scope>NUCLEOTIDE SEQUENCE [LARGE SCALE GENOMIC DNA]</scope>
    <source>
        <strain evidence="2">Ana</strain>
    </source>
</reference>
<organism evidence="2 3">
    <name type="scientific">Phormidesmis priestleyi Ana</name>
    <dbReference type="NCBI Taxonomy" id="1666911"/>
    <lineage>
        <taxon>Bacteria</taxon>
        <taxon>Bacillati</taxon>
        <taxon>Cyanobacteriota</taxon>
        <taxon>Cyanophyceae</taxon>
        <taxon>Leptolyngbyales</taxon>
        <taxon>Leptolyngbyaceae</taxon>
        <taxon>Phormidesmis</taxon>
    </lineage>
</organism>
<dbReference type="Pfam" id="PF14256">
    <property type="entry name" value="YwiC"/>
    <property type="match status" value="1"/>
</dbReference>
<feature type="transmembrane region" description="Helical" evidence="1">
    <location>
        <begin position="30"/>
        <end position="48"/>
    </location>
</feature>
<protein>
    <submittedName>
        <fullName evidence="2">YwiC-like protein</fullName>
    </submittedName>
</protein>
<dbReference type="AlphaFoldDB" id="A0A0P8BJQ8"/>
<keyword evidence="1" id="KW-0812">Transmembrane</keyword>
<dbReference type="PATRIC" id="fig|1666911.3.peg.1060"/>
<feature type="transmembrane region" description="Helical" evidence="1">
    <location>
        <begin position="249"/>
        <end position="269"/>
    </location>
</feature>
<feature type="transmembrane region" description="Helical" evidence="1">
    <location>
        <begin position="195"/>
        <end position="213"/>
    </location>
</feature>
<evidence type="ECO:0000313" key="3">
    <source>
        <dbReference type="Proteomes" id="UP000050465"/>
    </source>
</evidence>
<feature type="transmembrane region" description="Helical" evidence="1">
    <location>
        <begin position="219"/>
        <end position="237"/>
    </location>
</feature>
<dbReference type="Proteomes" id="UP000050465">
    <property type="component" value="Unassembled WGS sequence"/>
</dbReference>
<dbReference type="STRING" id="1666911.HLUCCA11_16710"/>
<evidence type="ECO:0000256" key="1">
    <source>
        <dbReference type="SAM" id="Phobius"/>
    </source>
</evidence>
<proteinExistence type="predicted"/>
<gene>
    <name evidence="2" type="ORF">HLUCCA11_16710</name>
</gene>
<feature type="transmembrane region" description="Helical" evidence="1">
    <location>
        <begin position="109"/>
        <end position="129"/>
    </location>
</feature>
<feature type="transmembrane region" description="Helical" evidence="1">
    <location>
        <begin position="136"/>
        <end position="155"/>
    </location>
</feature>
<sequence length="276" mass="30621">MSDLEGVSALPSESNRAKKRWYQPTFSPEHGVLLVLLGAVLTGASLAQAWTSDTSWACLAAFLALQAEHPLVVQIKQRRRWRPRYLFWAGLYGLLTSAITLWLCVRHPVLLWIGGGGIVALAVDIWAVLQHKQKAIANEIVMFSALCLSTLFVYGATADTITVQAIGLWILNSLFFSGAVFSVKLRKVKTSSLKAAFVYHAGAIALVVLLYQLGWLSLFTALASAIALLKLAIITQWQHWYRSCRFEYIARFETYFALSYTVLVALTLLPPKLPHG</sequence>
<dbReference type="EMBL" id="LJZR01000025">
    <property type="protein sequence ID" value="KPQ33924.1"/>
    <property type="molecule type" value="Genomic_DNA"/>
</dbReference>
<feature type="transmembrane region" description="Helical" evidence="1">
    <location>
        <begin position="161"/>
        <end position="183"/>
    </location>
</feature>
<keyword evidence="1" id="KW-0472">Membrane</keyword>
<name>A0A0P8BJQ8_9CYAN</name>
<dbReference type="InterPro" id="IPR025576">
    <property type="entry name" value="YwiC"/>
</dbReference>
<keyword evidence="1" id="KW-1133">Transmembrane helix</keyword>
<feature type="transmembrane region" description="Helical" evidence="1">
    <location>
        <begin position="85"/>
        <end position="103"/>
    </location>
</feature>
<comment type="caution">
    <text evidence="2">The sequence shown here is derived from an EMBL/GenBank/DDBJ whole genome shotgun (WGS) entry which is preliminary data.</text>
</comment>
<accession>A0A0P8BJQ8</accession>
<evidence type="ECO:0000313" key="2">
    <source>
        <dbReference type="EMBL" id="KPQ33924.1"/>
    </source>
</evidence>